<feature type="compositionally biased region" description="Low complexity" evidence="12">
    <location>
        <begin position="771"/>
        <end position="788"/>
    </location>
</feature>
<dbReference type="Gene3D" id="1.10.10.160">
    <property type="match status" value="1"/>
</dbReference>
<keyword evidence="4 10" id="KW-0347">Helicase</keyword>
<keyword evidence="2 10" id="KW-0547">Nucleotide-binding</keyword>
<feature type="domain" description="UvrD-like helicase C-terminal" evidence="14">
    <location>
        <begin position="354"/>
        <end position="663"/>
    </location>
</feature>
<evidence type="ECO:0000313" key="15">
    <source>
        <dbReference type="EMBL" id="NYD37639.1"/>
    </source>
</evidence>
<proteinExistence type="inferred from homology"/>
<feature type="region of interest" description="Disordered" evidence="12">
    <location>
        <begin position="748"/>
        <end position="788"/>
    </location>
</feature>
<comment type="catalytic activity">
    <reaction evidence="8">
        <text>Couples ATP hydrolysis with the unwinding of duplex DNA by translocating in the 3'-5' direction.</text>
        <dbReference type="EC" id="5.6.2.4"/>
    </reaction>
</comment>
<feature type="region of interest" description="Disordered" evidence="12">
    <location>
        <begin position="1"/>
        <end position="60"/>
    </location>
</feature>
<dbReference type="InterPro" id="IPR005751">
    <property type="entry name" value="ATP-dep_DNA_helicase_PcrA"/>
</dbReference>
<dbReference type="Gene3D" id="3.40.50.300">
    <property type="entry name" value="P-loop containing nucleotide triphosphate hydrolases"/>
    <property type="match status" value="2"/>
</dbReference>
<evidence type="ECO:0000256" key="5">
    <source>
        <dbReference type="ARBA" id="ARBA00022840"/>
    </source>
</evidence>
<evidence type="ECO:0000256" key="8">
    <source>
        <dbReference type="ARBA" id="ARBA00034617"/>
    </source>
</evidence>
<comment type="caution">
    <text evidence="15">The sequence shown here is derived from an EMBL/GenBank/DDBJ whole genome shotgun (WGS) entry which is preliminary data.</text>
</comment>
<keyword evidence="3 10" id="KW-0378">Hydrolase</keyword>
<feature type="binding site" evidence="10">
    <location>
        <begin position="89"/>
        <end position="96"/>
    </location>
    <ligand>
        <name>ATP</name>
        <dbReference type="ChEBI" id="CHEBI:30616"/>
    </ligand>
</feature>
<evidence type="ECO:0000259" key="13">
    <source>
        <dbReference type="PROSITE" id="PS51198"/>
    </source>
</evidence>
<evidence type="ECO:0000256" key="3">
    <source>
        <dbReference type="ARBA" id="ARBA00022801"/>
    </source>
</evidence>
<accession>A0A7Y9DY12</accession>
<evidence type="ECO:0000256" key="10">
    <source>
        <dbReference type="PROSITE-ProRule" id="PRU00560"/>
    </source>
</evidence>
<feature type="compositionally biased region" description="Polar residues" evidence="12">
    <location>
        <begin position="1"/>
        <end position="12"/>
    </location>
</feature>
<protein>
    <recommendedName>
        <fullName evidence="11">ATP-dependent DNA helicase</fullName>
        <ecNumber evidence="11">5.6.2.4</ecNumber>
    </recommendedName>
</protein>
<keyword evidence="5 10" id="KW-0067">ATP-binding</keyword>
<reference evidence="15 16" key="1">
    <citation type="submission" date="2020-07" db="EMBL/GenBank/DDBJ databases">
        <title>Sequencing the genomes of 1000 actinobacteria strains.</title>
        <authorList>
            <person name="Klenk H.-P."/>
        </authorList>
    </citation>
    <scope>NUCLEOTIDE SEQUENCE [LARGE SCALE GENOMIC DNA]</scope>
    <source>
        <strain evidence="15 16">DSM 45772</strain>
    </source>
</reference>
<evidence type="ECO:0000256" key="6">
    <source>
        <dbReference type="ARBA" id="ARBA00023125"/>
    </source>
</evidence>
<dbReference type="PANTHER" id="PTHR11070:SF2">
    <property type="entry name" value="ATP-DEPENDENT DNA HELICASE SRS2"/>
    <property type="match status" value="1"/>
</dbReference>
<dbReference type="NCBIfam" id="TIGR01073">
    <property type="entry name" value="pcrA"/>
    <property type="match status" value="1"/>
</dbReference>
<name>A0A7Y9DY12_9PSEU</name>
<dbReference type="InterPro" id="IPR014017">
    <property type="entry name" value="DNA_helicase_UvrD-like_C"/>
</dbReference>
<dbReference type="AlphaFoldDB" id="A0A7Y9DY12"/>
<evidence type="ECO:0000256" key="2">
    <source>
        <dbReference type="ARBA" id="ARBA00022741"/>
    </source>
</evidence>
<organism evidence="15 16">
    <name type="scientific">Actinomycetospora corticicola</name>
    <dbReference type="NCBI Taxonomy" id="663602"/>
    <lineage>
        <taxon>Bacteria</taxon>
        <taxon>Bacillati</taxon>
        <taxon>Actinomycetota</taxon>
        <taxon>Actinomycetes</taxon>
        <taxon>Pseudonocardiales</taxon>
        <taxon>Pseudonocardiaceae</taxon>
        <taxon>Actinomycetospora</taxon>
    </lineage>
</organism>
<dbReference type="PANTHER" id="PTHR11070">
    <property type="entry name" value="UVRD / RECB / PCRA DNA HELICASE FAMILY MEMBER"/>
    <property type="match status" value="1"/>
</dbReference>
<dbReference type="CDD" id="cd17932">
    <property type="entry name" value="DEXQc_UvrD"/>
    <property type="match status" value="1"/>
</dbReference>
<dbReference type="FunFam" id="1.10.10.160:FF:000001">
    <property type="entry name" value="ATP-dependent DNA helicase"/>
    <property type="match status" value="1"/>
</dbReference>
<evidence type="ECO:0000256" key="7">
    <source>
        <dbReference type="ARBA" id="ARBA00023235"/>
    </source>
</evidence>
<dbReference type="InterPro" id="IPR013986">
    <property type="entry name" value="DExx_box_DNA_helicase_dom_sf"/>
</dbReference>
<dbReference type="GO" id="GO:0033202">
    <property type="term" value="C:DNA helicase complex"/>
    <property type="evidence" value="ECO:0007669"/>
    <property type="project" value="TreeGrafter"/>
</dbReference>
<dbReference type="RefSeq" id="WP_179795203.1">
    <property type="nucleotide sequence ID" value="NZ_BAABHP010000025.1"/>
</dbReference>
<dbReference type="PROSITE" id="PS51198">
    <property type="entry name" value="UVRD_HELICASE_ATP_BIND"/>
    <property type="match status" value="1"/>
</dbReference>
<dbReference type="GO" id="GO:0000725">
    <property type="term" value="P:recombinational repair"/>
    <property type="evidence" value="ECO:0007669"/>
    <property type="project" value="TreeGrafter"/>
</dbReference>
<dbReference type="GO" id="GO:0043138">
    <property type="term" value="F:3'-5' DNA helicase activity"/>
    <property type="evidence" value="ECO:0007669"/>
    <property type="project" value="UniProtKB-EC"/>
</dbReference>
<evidence type="ECO:0000256" key="9">
    <source>
        <dbReference type="ARBA" id="ARBA00048988"/>
    </source>
</evidence>
<dbReference type="SUPFAM" id="SSF52540">
    <property type="entry name" value="P-loop containing nucleoside triphosphate hydrolases"/>
    <property type="match status" value="1"/>
</dbReference>
<comment type="catalytic activity">
    <reaction evidence="9 11">
        <text>ATP + H2O = ADP + phosphate + H(+)</text>
        <dbReference type="Rhea" id="RHEA:13065"/>
        <dbReference type="ChEBI" id="CHEBI:15377"/>
        <dbReference type="ChEBI" id="CHEBI:15378"/>
        <dbReference type="ChEBI" id="CHEBI:30616"/>
        <dbReference type="ChEBI" id="CHEBI:43474"/>
        <dbReference type="ChEBI" id="CHEBI:456216"/>
        <dbReference type="EC" id="5.6.2.4"/>
    </reaction>
</comment>
<dbReference type="EMBL" id="JACCBN010000001">
    <property type="protein sequence ID" value="NYD37639.1"/>
    <property type="molecule type" value="Genomic_DNA"/>
</dbReference>
<evidence type="ECO:0000256" key="4">
    <source>
        <dbReference type="ARBA" id="ARBA00022806"/>
    </source>
</evidence>
<dbReference type="Pfam" id="PF13361">
    <property type="entry name" value="UvrD_C"/>
    <property type="match status" value="1"/>
</dbReference>
<feature type="domain" description="UvrD-like helicase ATP-binding" evidence="13">
    <location>
        <begin position="68"/>
        <end position="353"/>
    </location>
</feature>
<dbReference type="Gene3D" id="1.10.486.10">
    <property type="entry name" value="PCRA, domain 4"/>
    <property type="match status" value="1"/>
</dbReference>
<evidence type="ECO:0000256" key="1">
    <source>
        <dbReference type="ARBA" id="ARBA00009922"/>
    </source>
</evidence>
<evidence type="ECO:0000256" key="11">
    <source>
        <dbReference type="RuleBase" id="RU364053"/>
    </source>
</evidence>
<dbReference type="GO" id="GO:0016787">
    <property type="term" value="F:hydrolase activity"/>
    <property type="evidence" value="ECO:0007669"/>
    <property type="project" value="UniProtKB-UniRule"/>
</dbReference>
<sequence length="840" mass="91433">MSSTETGSSRTARPSAAAGLAARLAGAAGTTALRRTADGQPGRADPPGPGDPSSGRERRDDRGQKLLEGMNPQQREAVTHAGSPLLIVAGAGSGKTRVLTHRIAYQLAHGAHPGQILAITFTNKAAAEMRERVAALVGRRSNAMWVSTFHSMCVRILRREYKHLDLSSTFSIYDADDSRRLVATITKQLDLDPKRFPPRGLLGQISAWKNELVDPITASEAAANDYERRCADVFTTYQQRLQESNSLDFDDLIGRTVDLLQRFPDVAEHYRRRFRHVLVDEYQDTNHAQYALVRALASGSPDGSVPPAELVVVGDADQSIYAFRGATIRNIIEFERDYPEARTILLEQNYRSTQMILTAANGVIARNPDRRDKRLWTDQGDGEKIVGYVADNEHDEAAFVAAEIDRLVDGGEVRFGEVAVFYRTNAQSRVFEDVFVRLGMPYKIVGGVRFYERREVRDALAYLKVLSNPEDTVSLRRILNVPKRGIGDRAEAVVADHAEREHITFAAALRRAAAGTVHGLATRSQRNIADFVEMMDALSAGVAGGQEVADTLDAVLDMTRYRAELENSEDPQEQSRLENLTELVSVAREFVGDARANAAVAEAAQADGAAEVPAGVVVAADDATDPGSLEAFLERVSLVADADSIPDGGDGVVTLMTLHTAKGLEFPVVFCTGWEDGVFPHQRALADPAELSEERRLAYVGITRAQQRLYLSRALMRSAFGQPQANPPSRFLDEVPVEVVDWRRSAPERSAPSMSTGFGSGRSWGRDLTGARSRPSPMRSASSAPALSLEVGDRVSHDKYGLGLVTVVDGVGSKQTATIDFGSSGTVRLMLIGGVPMQKL</sequence>
<dbReference type="EC" id="5.6.2.4" evidence="11"/>
<dbReference type="FunFam" id="1.10.486.10:FF:000003">
    <property type="entry name" value="ATP-dependent DNA helicase"/>
    <property type="match status" value="1"/>
</dbReference>
<dbReference type="InterPro" id="IPR014016">
    <property type="entry name" value="UvrD-like_ATP-bd"/>
</dbReference>
<keyword evidence="7" id="KW-0413">Isomerase</keyword>
<comment type="similarity">
    <text evidence="1 11">Belongs to the helicase family. UvrD subfamily.</text>
</comment>
<dbReference type="Pfam" id="PF00580">
    <property type="entry name" value="UvrD-helicase"/>
    <property type="match status" value="1"/>
</dbReference>
<dbReference type="GO" id="GO:0005829">
    <property type="term" value="C:cytosol"/>
    <property type="evidence" value="ECO:0007669"/>
    <property type="project" value="TreeGrafter"/>
</dbReference>
<dbReference type="InterPro" id="IPR027417">
    <property type="entry name" value="P-loop_NTPase"/>
</dbReference>
<dbReference type="CDD" id="cd18807">
    <property type="entry name" value="SF1_C_UvrD"/>
    <property type="match status" value="1"/>
</dbReference>
<keyword evidence="6 11" id="KW-0238">DNA-binding</keyword>
<dbReference type="GO" id="GO:0003677">
    <property type="term" value="F:DNA binding"/>
    <property type="evidence" value="ECO:0007669"/>
    <property type="project" value="UniProtKB-KW"/>
</dbReference>
<dbReference type="PROSITE" id="PS51217">
    <property type="entry name" value="UVRD_HELICASE_CTER"/>
    <property type="match status" value="1"/>
</dbReference>
<dbReference type="GO" id="GO:0006260">
    <property type="term" value="P:DNA replication"/>
    <property type="evidence" value="ECO:0007669"/>
    <property type="project" value="InterPro"/>
</dbReference>
<evidence type="ECO:0000259" key="14">
    <source>
        <dbReference type="PROSITE" id="PS51217"/>
    </source>
</evidence>
<gene>
    <name evidence="15" type="ORF">BJ983_003741</name>
</gene>
<evidence type="ECO:0000313" key="16">
    <source>
        <dbReference type="Proteomes" id="UP000535890"/>
    </source>
</evidence>
<dbReference type="Proteomes" id="UP000535890">
    <property type="component" value="Unassembled WGS sequence"/>
</dbReference>
<keyword evidence="16" id="KW-1185">Reference proteome</keyword>
<dbReference type="InterPro" id="IPR000212">
    <property type="entry name" value="DNA_helicase_UvrD/REP"/>
</dbReference>
<dbReference type="Pfam" id="PF21196">
    <property type="entry name" value="PcrA_UvrD_tudor"/>
    <property type="match status" value="1"/>
</dbReference>
<feature type="compositionally biased region" description="Low complexity" evidence="12">
    <location>
        <begin position="16"/>
        <end position="43"/>
    </location>
</feature>
<evidence type="ECO:0000256" key="12">
    <source>
        <dbReference type="SAM" id="MobiDB-lite"/>
    </source>
</evidence>
<dbReference type="GO" id="GO:0005524">
    <property type="term" value="F:ATP binding"/>
    <property type="evidence" value="ECO:0007669"/>
    <property type="project" value="UniProtKB-UniRule"/>
</dbReference>
<dbReference type="GO" id="GO:0009314">
    <property type="term" value="P:response to radiation"/>
    <property type="evidence" value="ECO:0007669"/>
    <property type="project" value="UniProtKB-ARBA"/>
</dbReference>